<comment type="similarity">
    <text evidence="3 10 13">Belongs to the IPP transferase family.</text>
</comment>
<keyword evidence="4 10" id="KW-0808">Transferase</keyword>
<dbReference type="RefSeq" id="WP_271201342.1">
    <property type="nucleotide sequence ID" value="NZ_BSFL01000003.1"/>
</dbReference>
<organism evidence="14 15">
    <name type="scientific">Methylopila turkensis</name>
    <dbReference type="NCBI Taxonomy" id="1437816"/>
    <lineage>
        <taxon>Bacteria</taxon>
        <taxon>Pseudomonadati</taxon>
        <taxon>Pseudomonadota</taxon>
        <taxon>Alphaproteobacteria</taxon>
        <taxon>Hyphomicrobiales</taxon>
        <taxon>Methylopilaceae</taxon>
        <taxon>Methylopila</taxon>
    </lineage>
</organism>
<dbReference type="PANTHER" id="PTHR11088">
    <property type="entry name" value="TRNA DIMETHYLALLYLTRANSFERASE"/>
    <property type="match status" value="1"/>
</dbReference>
<sequence length="303" mass="32747">MTQPVSAILIAGPTASGKSGLALALAERLGGVVVNADALQVYADLRTLTARPPDADLARAPHALYGHVDGAAPYAVGRWLDDVAGVLDGERLPIVVGGTGLYFDALTRGLSAVPEIAPEVRERWRAAGPDVDLHAELARRDPDMAARLRPSDPQRLMRALEVIESTGRSLKDWQDDAAAPLLAPDAALRIVLAPDRKALDVRIATRLAGMIEDGAAEEAERLVARGLPRAAPVMKALGVEALAAWRRGEIARDDAVERTRVDTRRYAKRQSTWFRNRMPDWLHAAPDDALGLATDEIERRGRI</sequence>
<evidence type="ECO:0000313" key="14">
    <source>
        <dbReference type="EMBL" id="GLK80862.1"/>
    </source>
</evidence>
<evidence type="ECO:0000256" key="5">
    <source>
        <dbReference type="ARBA" id="ARBA00022694"/>
    </source>
</evidence>
<evidence type="ECO:0000256" key="2">
    <source>
        <dbReference type="ARBA" id="ARBA00003213"/>
    </source>
</evidence>
<comment type="function">
    <text evidence="2 10 12">Catalyzes the transfer of a dimethylallyl group onto the adenine at position 37 in tRNAs that read codons beginning with uridine, leading to the formation of N6-(dimethylallyl)adenosine (i(6)A).</text>
</comment>
<dbReference type="EC" id="2.5.1.75" evidence="10"/>
<dbReference type="InterPro" id="IPR039657">
    <property type="entry name" value="Dimethylallyltransferase"/>
</dbReference>
<evidence type="ECO:0000256" key="7">
    <source>
        <dbReference type="ARBA" id="ARBA00022840"/>
    </source>
</evidence>
<keyword evidence="8 10" id="KW-0460">Magnesium</keyword>
<dbReference type="GO" id="GO:0006400">
    <property type="term" value="P:tRNA modification"/>
    <property type="evidence" value="ECO:0007669"/>
    <property type="project" value="TreeGrafter"/>
</dbReference>
<gene>
    <name evidence="10 14" type="primary">miaA</name>
    <name evidence="14" type="ORF">GCM10008174_26030</name>
</gene>
<dbReference type="InterPro" id="IPR027417">
    <property type="entry name" value="P-loop_NTPase"/>
</dbReference>
<dbReference type="AlphaFoldDB" id="A0A9W6N7X3"/>
<evidence type="ECO:0000256" key="1">
    <source>
        <dbReference type="ARBA" id="ARBA00001946"/>
    </source>
</evidence>
<feature type="region of interest" description="Interaction with substrate tRNA" evidence="10">
    <location>
        <begin position="154"/>
        <end position="158"/>
    </location>
</feature>
<evidence type="ECO:0000256" key="10">
    <source>
        <dbReference type="HAMAP-Rule" id="MF_00185"/>
    </source>
</evidence>
<dbReference type="Gene3D" id="3.40.50.300">
    <property type="entry name" value="P-loop containing nucleotide triphosphate hydrolases"/>
    <property type="match status" value="1"/>
</dbReference>
<dbReference type="Gene3D" id="1.10.20.140">
    <property type="match status" value="1"/>
</dbReference>
<keyword evidence="7 10" id="KW-0067">ATP-binding</keyword>
<comment type="cofactor">
    <cofactor evidence="1 10">
        <name>Mg(2+)</name>
        <dbReference type="ChEBI" id="CHEBI:18420"/>
    </cofactor>
</comment>
<evidence type="ECO:0000256" key="8">
    <source>
        <dbReference type="ARBA" id="ARBA00022842"/>
    </source>
</evidence>
<dbReference type="GO" id="GO:0052381">
    <property type="term" value="F:tRNA dimethylallyltransferase activity"/>
    <property type="evidence" value="ECO:0007669"/>
    <property type="project" value="UniProtKB-UniRule"/>
</dbReference>
<dbReference type="NCBIfam" id="TIGR00174">
    <property type="entry name" value="miaA"/>
    <property type="match status" value="1"/>
</dbReference>
<accession>A0A9W6N7X3</accession>
<reference evidence="14" key="1">
    <citation type="journal article" date="2014" name="Int. J. Syst. Evol. Microbiol.">
        <title>Complete genome sequence of Corynebacterium casei LMG S-19264T (=DSM 44701T), isolated from a smear-ripened cheese.</title>
        <authorList>
            <consortium name="US DOE Joint Genome Institute (JGI-PGF)"/>
            <person name="Walter F."/>
            <person name="Albersmeier A."/>
            <person name="Kalinowski J."/>
            <person name="Ruckert C."/>
        </authorList>
    </citation>
    <scope>NUCLEOTIDE SEQUENCE</scope>
    <source>
        <strain evidence="14">VKM B-2748</strain>
    </source>
</reference>
<feature type="binding site" evidence="10">
    <location>
        <begin position="14"/>
        <end position="19"/>
    </location>
    <ligand>
        <name>substrate</name>
    </ligand>
</feature>
<evidence type="ECO:0000256" key="11">
    <source>
        <dbReference type="RuleBase" id="RU003783"/>
    </source>
</evidence>
<dbReference type="HAMAP" id="MF_00185">
    <property type="entry name" value="IPP_trans"/>
    <property type="match status" value="1"/>
</dbReference>
<evidence type="ECO:0000256" key="3">
    <source>
        <dbReference type="ARBA" id="ARBA00005842"/>
    </source>
</evidence>
<proteinExistence type="inferred from homology"/>
<dbReference type="PANTHER" id="PTHR11088:SF60">
    <property type="entry name" value="TRNA DIMETHYLALLYLTRANSFERASE"/>
    <property type="match status" value="1"/>
</dbReference>
<evidence type="ECO:0000313" key="15">
    <source>
        <dbReference type="Proteomes" id="UP001143309"/>
    </source>
</evidence>
<dbReference type="Proteomes" id="UP001143309">
    <property type="component" value="Unassembled WGS sequence"/>
</dbReference>
<feature type="site" description="Interaction with substrate tRNA" evidence="10">
    <location>
        <position position="121"/>
    </location>
</feature>
<comment type="catalytic activity">
    <reaction evidence="9 10 11">
        <text>adenosine(37) in tRNA + dimethylallyl diphosphate = N(6)-dimethylallyladenosine(37) in tRNA + diphosphate</text>
        <dbReference type="Rhea" id="RHEA:26482"/>
        <dbReference type="Rhea" id="RHEA-COMP:10162"/>
        <dbReference type="Rhea" id="RHEA-COMP:10375"/>
        <dbReference type="ChEBI" id="CHEBI:33019"/>
        <dbReference type="ChEBI" id="CHEBI:57623"/>
        <dbReference type="ChEBI" id="CHEBI:74411"/>
        <dbReference type="ChEBI" id="CHEBI:74415"/>
        <dbReference type="EC" id="2.5.1.75"/>
    </reaction>
</comment>
<evidence type="ECO:0000256" key="9">
    <source>
        <dbReference type="ARBA" id="ARBA00049563"/>
    </source>
</evidence>
<dbReference type="Pfam" id="PF01715">
    <property type="entry name" value="IPPT"/>
    <property type="match status" value="1"/>
</dbReference>
<reference evidence="14" key="2">
    <citation type="submission" date="2023-01" db="EMBL/GenBank/DDBJ databases">
        <authorList>
            <person name="Sun Q."/>
            <person name="Evtushenko L."/>
        </authorList>
    </citation>
    <scope>NUCLEOTIDE SEQUENCE</scope>
    <source>
        <strain evidence="14">VKM B-2748</strain>
    </source>
</reference>
<keyword evidence="15" id="KW-1185">Reference proteome</keyword>
<feature type="binding site" evidence="10">
    <location>
        <begin position="12"/>
        <end position="19"/>
    </location>
    <ligand>
        <name>ATP</name>
        <dbReference type="ChEBI" id="CHEBI:30616"/>
    </ligand>
</feature>
<evidence type="ECO:0000256" key="4">
    <source>
        <dbReference type="ARBA" id="ARBA00022679"/>
    </source>
</evidence>
<dbReference type="GO" id="GO:0005524">
    <property type="term" value="F:ATP binding"/>
    <property type="evidence" value="ECO:0007669"/>
    <property type="project" value="UniProtKB-UniRule"/>
</dbReference>
<protein>
    <recommendedName>
        <fullName evidence="10">tRNA dimethylallyltransferase</fullName>
        <ecNumber evidence="10">2.5.1.75</ecNumber>
    </recommendedName>
    <alternativeName>
        <fullName evidence="10">Dimethylallyl diphosphate:tRNA dimethylallyltransferase</fullName>
        <shortName evidence="10">DMAPP:tRNA dimethylallyltransferase</shortName>
        <shortName evidence="10">DMATase</shortName>
    </alternativeName>
    <alternativeName>
        <fullName evidence="10">Isopentenyl-diphosphate:tRNA isopentenyltransferase</fullName>
        <shortName evidence="10">IPP transferase</shortName>
        <shortName evidence="10">IPPT</shortName>
        <shortName evidence="10">IPTase</shortName>
    </alternativeName>
</protein>
<evidence type="ECO:0000256" key="6">
    <source>
        <dbReference type="ARBA" id="ARBA00022741"/>
    </source>
</evidence>
<comment type="caution">
    <text evidence="14">The sequence shown here is derived from an EMBL/GenBank/DDBJ whole genome shotgun (WGS) entry which is preliminary data.</text>
</comment>
<evidence type="ECO:0000256" key="12">
    <source>
        <dbReference type="RuleBase" id="RU003784"/>
    </source>
</evidence>
<dbReference type="InterPro" id="IPR018022">
    <property type="entry name" value="IPT"/>
</dbReference>
<name>A0A9W6N7X3_9HYPH</name>
<keyword evidence="6 10" id="KW-0547">Nucleotide-binding</keyword>
<dbReference type="SUPFAM" id="SSF52540">
    <property type="entry name" value="P-loop containing nucleoside triphosphate hydrolases"/>
    <property type="match status" value="1"/>
</dbReference>
<keyword evidence="5 10" id="KW-0819">tRNA processing</keyword>
<evidence type="ECO:0000256" key="13">
    <source>
        <dbReference type="RuleBase" id="RU003785"/>
    </source>
</evidence>
<dbReference type="EMBL" id="BSFL01000003">
    <property type="protein sequence ID" value="GLK80862.1"/>
    <property type="molecule type" value="Genomic_DNA"/>
</dbReference>
<comment type="subunit">
    <text evidence="10">Monomer.</text>
</comment>
<comment type="caution">
    <text evidence="10">Lacks conserved residue(s) required for the propagation of feature annotation.</text>
</comment>
<feature type="site" description="Interaction with substrate tRNA" evidence="10">
    <location>
        <position position="99"/>
    </location>
</feature>